<evidence type="ECO:0000313" key="2">
    <source>
        <dbReference type="Proteomes" id="UP000559987"/>
    </source>
</evidence>
<name>A0A839UIL2_9GAMM</name>
<comment type="caution">
    <text evidence="1">The sequence shown here is derived from an EMBL/GenBank/DDBJ whole genome shotgun (WGS) entry which is preliminary data.</text>
</comment>
<dbReference type="Proteomes" id="UP000559987">
    <property type="component" value="Unassembled WGS sequence"/>
</dbReference>
<dbReference type="EMBL" id="JACHXZ010000001">
    <property type="protein sequence ID" value="MBB3167363.1"/>
    <property type="molecule type" value="Genomic_DNA"/>
</dbReference>
<protein>
    <recommendedName>
        <fullName evidence="3">Multidrug transporter</fullName>
    </recommendedName>
</protein>
<gene>
    <name evidence="1" type="ORF">FHS30_000539</name>
</gene>
<dbReference type="Pfam" id="PF07277">
    <property type="entry name" value="SapC"/>
    <property type="match status" value="1"/>
</dbReference>
<reference evidence="1 2" key="1">
    <citation type="submission" date="2020-08" db="EMBL/GenBank/DDBJ databases">
        <title>Genomic Encyclopedia of Type Strains, Phase III (KMG-III): the genomes of soil and plant-associated and newly described type strains.</title>
        <authorList>
            <person name="Whitman W."/>
        </authorList>
    </citation>
    <scope>NUCLEOTIDE SEQUENCE [LARGE SCALE GENOMIC DNA]</scope>
    <source>
        <strain evidence="1 2">CECT 8571</strain>
    </source>
</reference>
<evidence type="ECO:0000313" key="1">
    <source>
        <dbReference type="EMBL" id="MBB3167363.1"/>
    </source>
</evidence>
<evidence type="ECO:0008006" key="3">
    <source>
        <dbReference type="Google" id="ProtNLM"/>
    </source>
</evidence>
<keyword evidence="2" id="KW-1185">Reference proteome</keyword>
<organism evidence="1 2">
    <name type="scientific">Simiduia aestuariiviva</name>
    <dbReference type="NCBI Taxonomy" id="1510459"/>
    <lineage>
        <taxon>Bacteria</taxon>
        <taxon>Pseudomonadati</taxon>
        <taxon>Pseudomonadota</taxon>
        <taxon>Gammaproteobacteria</taxon>
        <taxon>Cellvibrionales</taxon>
        <taxon>Cellvibrionaceae</taxon>
        <taxon>Simiduia</taxon>
    </lineage>
</organism>
<dbReference type="AlphaFoldDB" id="A0A839UIL2"/>
<proteinExistence type="predicted"/>
<dbReference type="RefSeq" id="WP_183908016.1">
    <property type="nucleotide sequence ID" value="NZ_JACHXZ010000001.1"/>
</dbReference>
<sequence>MSNFALLNNVEHKDVKVKTDFSPAYGDAVMYAMTFPFEFRSVQGEYPILLHKDLSKNLTYPVALFGFQDNENLFLDEQGWHAAYKPMMIRRQPFLIGFQGEQAPDSGERQRVVSIDMDNPRISRSEGESLFDEFGANTPYLENAANLLEAIHDGHEHGKKFIAALEEYDLIESLTIDVTLNDGSKNQLLGFYFINEEKLQALPGNVLESFSQQGFLMPIFMMLASMNNIATLVSKKNALEGLV</sequence>
<accession>A0A839UIL2</accession>
<dbReference type="InterPro" id="IPR010836">
    <property type="entry name" value="SapC"/>
</dbReference>